<protein>
    <submittedName>
        <fullName evidence="11">Uncharacterized protein</fullName>
    </submittedName>
</protein>
<comment type="subcellular location">
    <subcellularLocation>
        <location evidence="1">Mitochondrion outer membrane</location>
        <topology evidence="1">Single-pass membrane protein</topology>
    </subcellularLocation>
</comment>
<feature type="region of interest" description="Disordered" evidence="10">
    <location>
        <begin position="146"/>
        <end position="194"/>
    </location>
</feature>
<dbReference type="GO" id="GO:0016031">
    <property type="term" value="P:tRNA import into mitochondrion"/>
    <property type="evidence" value="ECO:0007669"/>
    <property type="project" value="TreeGrafter"/>
</dbReference>
<dbReference type="GO" id="GO:0030943">
    <property type="term" value="F:mitochondrion targeting sequence binding"/>
    <property type="evidence" value="ECO:0007669"/>
    <property type="project" value="TreeGrafter"/>
</dbReference>
<comment type="caution">
    <text evidence="11">The sequence shown here is derived from an EMBL/GenBank/DDBJ whole genome shotgun (WGS) entry which is preliminary data.</text>
</comment>
<dbReference type="Pfam" id="PF02064">
    <property type="entry name" value="MAS20"/>
    <property type="match status" value="1"/>
</dbReference>
<dbReference type="EMBL" id="QKWK01000001">
    <property type="protein sequence ID" value="TXT15708.1"/>
    <property type="molecule type" value="Genomic_DNA"/>
</dbReference>
<dbReference type="Gene3D" id="1.20.960.10">
    <property type="entry name" value="Mitochondrial outer membrane translocase complex, subunit Tom20 domain"/>
    <property type="match status" value="1"/>
</dbReference>
<proteinExistence type="inferred from homology"/>
<dbReference type="GO" id="GO:0006605">
    <property type="term" value="P:protein targeting"/>
    <property type="evidence" value="ECO:0007669"/>
    <property type="project" value="InterPro"/>
</dbReference>
<keyword evidence="12" id="KW-1185">Reference proteome</keyword>
<sequence>MRRHSPEFRKGLRKEQKKIKQAADAAAKEQEVRDARELALALVELELEAMPATPEQREVYFQEHVATAEALAAQGPAQYVKAATHFYRALRVYPQPVELLMIYQKVCPEPVFQLVLKLTQLTSAVNAGAAAGGVAAPAAAPASVADIDDSAPAADAEAEAEEEAAEEEAEEVASEGAPSANSSGAEWERVSNNA</sequence>
<organism evidence="11 12">
    <name type="scientific">Vanrija humicola</name>
    <name type="common">Yeast</name>
    <name type="synonym">Cryptococcus humicola</name>
    <dbReference type="NCBI Taxonomy" id="5417"/>
    <lineage>
        <taxon>Eukaryota</taxon>
        <taxon>Fungi</taxon>
        <taxon>Dikarya</taxon>
        <taxon>Basidiomycota</taxon>
        <taxon>Agaricomycotina</taxon>
        <taxon>Tremellomycetes</taxon>
        <taxon>Trichosporonales</taxon>
        <taxon>Trichosporonaceae</taxon>
        <taxon>Vanrija</taxon>
    </lineage>
</organism>
<dbReference type="GO" id="GO:0008320">
    <property type="term" value="F:protein transmembrane transporter activity"/>
    <property type="evidence" value="ECO:0007669"/>
    <property type="project" value="TreeGrafter"/>
</dbReference>
<dbReference type="GO" id="GO:0006886">
    <property type="term" value="P:intracellular protein transport"/>
    <property type="evidence" value="ECO:0007669"/>
    <property type="project" value="InterPro"/>
</dbReference>
<keyword evidence="4" id="KW-0812">Transmembrane</keyword>
<keyword evidence="6" id="KW-0653">Protein transport</keyword>
<keyword evidence="9" id="KW-0472">Membrane</keyword>
<evidence type="ECO:0000256" key="6">
    <source>
        <dbReference type="ARBA" id="ARBA00022927"/>
    </source>
</evidence>
<evidence type="ECO:0000256" key="5">
    <source>
        <dbReference type="ARBA" id="ARBA00022787"/>
    </source>
</evidence>
<keyword evidence="5" id="KW-1000">Mitochondrion outer membrane</keyword>
<evidence type="ECO:0000256" key="8">
    <source>
        <dbReference type="ARBA" id="ARBA00023128"/>
    </source>
</evidence>
<comment type="similarity">
    <text evidence="2">Belongs to the Tom20 family.</text>
</comment>
<keyword evidence="7" id="KW-1133">Transmembrane helix</keyword>
<feature type="compositionally biased region" description="Basic and acidic residues" evidence="10">
    <location>
        <begin position="1"/>
        <end position="14"/>
    </location>
</feature>
<reference evidence="11 12" key="1">
    <citation type="journal article" date="2019" name="PLoS Genet.">
        <title>Convergent evolution of linked mating-type loci in basidiomycete fungi.</title>
        <authorList>
            <person name="Sun S."/>
            <person name="Coelho M.A."/>
            <person name="Heitman J."/>
            <person name="Nowrousian M."/>
        </authorList>
    </citation>
    <scope>NUCLEOTIDE SEQUENCE [LARGE SCALE GENOMIC DNA]</scope>
    <source>
        <strain evidence="11 12">CBS 4282</strain>
    </source>
</reference>
<feature type="compositionally biased region" description="Low complexity" evidence="10">
    <location>
        <begin position="146"/>
        <end position="155"/>
    </location>
</feature>
<keyword evidence="8" id="KW-0496">Mitochondrion</keyword>
<evidence type="ECO:0000256" key="9">
    <source>
        <dbReference type="ARBA" id="ARBA00023136"/>
    </source>
</evidence>
<evidence type="ECO:0000256" key="7">
    <source>
        <dbReference type="ARBA" id="ARBA00022989"/>
    </source>
</evidence>
<evidence type="ECO:0000256" key="1">
    <source>
        <dbReference type="ARBA" id="ARBA00004572"/>
    </source>
</evidence>
<dbReference type="PANTHER" id="PTHR12430">
    <property type="entry name" value="MITOCHONDRIAL IMPORT RECEPTOR SUBUNIT TOM20"/>
    <property type="match status" value="1"/>
</dbReference>
<evidence type="ECO:0000256" key="3">
    <source>
        <dbReference type="ARBA" id="ARBA00022448"/>
    </source>
</evidence>
<feature type="region of interest" description="Disordered" evidence="10">
    <location>
        <begin position="1"/>
        <end position="28"/>
    </location>
</feature>
<dbReference type="InterPro" id="IPR023392">
    <property type="entry name" value="Tom20_dom_sf"/>
</dbReference>
<gene>
    <name evidence="11" type="ORF">VHUM_00211</name>
</gene>
<evidence type="ECO:0000256" key="2">
    <source>
        <dbReference type="ARBA" id="ARBA00005792"/>
    </source>
</evidence>
<dbReference type="SUPFAM" id="SSF47157">
    <property type="entry name" value="Mitochondrial import receptor subunit Tom20"/>
    <property type="match status" value="1"/>
</dbReference>
<dbReference type="OrthoDB" id="2154253at2759"/>
<evidence type="ECO:0000313" key="12">
    <source>
        <dbReference type="Proteomes" id="UP000473826"/>
    </source>
</evidence>
<dbReference type="PANTHER" id="PTHR12430:SF0">
    <property type="entry name" value="TRANSLOCASE OF OUTER MITOCHONDRIAL MEMBRANE 20"/>
    <property type="match status" value="1"/>
</dbReference>
<evidence type="ECO:0000256" key="4">
    <source>
        <dbReference type="ARBA" id="ARBA00022692"/>
    </source>
</evidence>
<dbReference type="InterPro" id="IPR002056">
    <property type="entry name" value="MAS20"/>
</dbReference>
<dbReference type="Proteomes" id="UP000473826">
    <property type="component" value="Unassembled WGS sequence"/>
</dbReference>
<dbReference type="AlphaFoldDB" id="A0A7D8V5W0"/>
<name>A0A7D8V5W0_VANHU</name>
<feature type="compositionally biased region" description="Acidic residues" evidence="10">
    <location>
        <begin position="156"/>
        <end position="173"/>
    </location>
</feature>
<keyword evidence="3" id="KW-0813">Transport</keyword>
<dbReference type="GO" id="GO:0030150">
    <property type="term" value="P:protein import into mitochondrial matrix"/>
    <property type="evidence" value="ECO:0007669"/>
    <property type="project" value="TreeGrafter"/>
</dbReference>
<dbReference type="GO" id="GO:0005742">
    <property type="term" value="C:mitochondrial outer membrane translocase complex"/>
    <property type="evidence" value="ECO:0007669"/>
    <property type="project" value="InterPro"/>
</dbReference>
<accession>A0A7D8V5W0</accession>
<evidence type="ECO:0000256" key="10">
    <source>
        <dbReference type="SAM" id="MobiDB-lite"/>
    </source>
</evidence>
<evidence type="ECO:0000313" key="11">
    <source>
        <dbReference type="EMBL" id="TXT15708.1"/>
    </source>
</evidence>
<dbReference type="PRINTS" id="PR00351">
    <property type="entry name" value="OM20RECEPTOR"/>
</dbReference>